<dbReference type="EMBL" id="CAUYUJ010015637">
    <property type="protein sequence ID" value="CAK0856456.1"/>
    <property type="molecule type" value="Genomic_DNA"/>
</dbReference>
<protein>
    <submittedName>
        <fullName evidence="2">Uncharacterized protein</fullName>
    </submittedName>
</protein>
<evidence type="ECO:0000256" key="1">
    <source>
        <dbReference type="SAM" id="MobiDB-lite"/>
    </source>
</evidence>
<gene>
    <name evidence="2" type="ORF">PCOR1329_LOCUS46849</name>
</gene>
<sequence length="147" mass="16227">MRSSWLEIASIKGAMRDSGKFHLHHLDTPSFSSESAEASPMMKPCSKMMGFCGHGATRCLIVQHGQDALAVRLPTAEIREGRENRHLRQERMTNSTGSKNGAVRSTMKDSSTTRSTNISETTNGKSLKMAKHRMTNGSMKTMSPSPW</sequence>
<feature type="region of interest" description="Disordered" evidence="1">
    <location>
        <begin position="80"/>
        <end position="147"/>
    </location>
</feature>
<accession>A0ABN9UAU2</accession>
<comment type="caution">
    <text evidence="2">The sequence shown here is derived from an EMBL/GenBank/DDBJ whole genome shotgun (WGS) entry which is preliminary data.</text>
</comment>
<evidence type="ECO:0000313" key="3">
    <source>
        <dbReference type="Proteomes" id="UP001189429"/>
    </source>
</evidence>
<name>A0ABN9UAU2_9DINO</name>
<dbReference type="Proteomes" id="UP001189429">
    <property type="component" value="Unassembled WGS sequence"/>
</dbReference>
<feature type="compositionally biased region" description="Polar residues" evidence="1">
    <location>
        <begin position="135"/>
        <end position="147"/>
    </location>
</feature>
<keyword evidence="3" id="KW-1185">Reference proteome</keyword>
<evidence type="ECO:0000313" key="2">
    <source>
        <dbReference type="EMBL" id="CAK0856456.1"/>
    </source>
</evidence>
<reference evidence="2" key="1">
    <citation type="submission" date="2023-10" db="EMBL/GenBank/DDBJ databases">
        <authorList>
            <person name="Chen Y."/>
            <person name="Shah S."/>
            <person name="Dougan E. K."/>
            <person name="Thang M."/>
            <person name="Chan C."/>
        </authorList>
    </citation>
    <scope>NUCLEOTIDE SEQUENCE [LARGE SCALE GENOMIC DNA]</scope>
</reference>
<feature type="compositionally biased region" description="Basic and acidic residues" evidence="1">
    <location>
        <begin position="80"/>
        <end position="91"/>
    </location>
</feature>
<proteinExistence type="predicted"/>
<feature type="compositionally biased region" description="Polar residues" evidence="1">
    <location>
        <begin position="108"/>
        <end position="125"/>
    </location>
</feature>
<organism evidence="2 3">
    <name type="scientific">Prorocentrum cordatum</name>
    <dbReference type="NCBI Taxonomy" id="2364126"/>
    <lineage>
        <taxon>Eukaryota</taxon>
        <taxon>Sar</taxon>
        <taxon>Alveolata</taxon>
        <taxon>Dinophyceae</taxon>
        <taxon>Prorocentrales</taxon>
        <taxon>Prorocentraceae</taxon>
        <taxon>Prorocentrum</taxon>
    </lineage>
</organism>